<dbReference type="EMBL" id="JANQDO010000102">
    <property type="protein sequence ID" value="MDH6058423.1"/>
    <property type="molecule type" value="Genomic_DNA"/>
</dbReference>
<dbReference type="Gene3D" id="1.10.30.50">
    <property type="match status" value="1"/>
</dbReference>
<reference evidence="2 3" key="1">
    <citation type="journal article" date="2023" name="J. Phycol.">
        <title>Chrysosporum ovalisporum is synonymous with the true-branching cyanobacterium Umezakia natans (Nostocales/Aphanizomenonaceae).</title>
        <authorList>
            <person name="McGregor G.B."/>
            <person name="Sendall B.C."/>
            <person name="Niiyama Y."/>
            <person name="Tuji A."/>
            <person name="Willis A."/>
        </authorList>
    </citation>
    <scope>NUCLEOTIDE SEQUENCE [LARGE SCALE GENOMIC DNA]</scope>
    <source>
        <strain evidence="2 3">FSS-43</strain>
    </source>
</reference>
<dbReference type="InterPro" id="IPR001387">
    <property type="entry name" value="Cro/C1-type_HTH"/>
</dbReference>
<feature type="domain" description="HNH nuclease" evidence="1">
    <location>
        <begin position="333"/>
        <end position="380"/>
    </location>
</feature>
<evidence type="ECO:0000259" key="1">
    <source>
        <dbReference type="Pfam" id="PF13395"/>
    </source>
</evidence>
<keyword evidence="3" id="KW-1185">Reference proteome</keyword>
<dbReference type="Proteomes" id="UP001159371">
    <property type="component" value="Unassembled WGS sequence"/>
</dbReference>
<protein>
    <recommendedName>
        <fullName evidence="1">HNH nuclease domain-containing protein</fullName>
    </recommendedName>
</protein>
<dbReference type="CDD" id="cd00093">
    <property type="entry name" value="HTH_XRE"/>
    <property type="match status" value="1"/>
</dbReference>
<comment type="caution">
    <text evidence="2">The sequence shown here is derived from an EMBL/GenBank/DDBJ whole genome shotgun (WGS) entry which is preliminary data.</text>
</comment>
<dbReference type="InterPro" id="IPR010982">
    <property type="entry name" value="Lambda_DNA-bd_dom_sf"/>
</dbReference>
<name>A0ABT6K7P9_9CYAN</name>
<evidence type="ECO:0000313" key="3">
    <source>
        <dbReference type="Proteomes" id="UP001159371"/>
    </source>
</evidence>
<evidence type="ECO:0000313" key="2">
    <source>
        <dbReference type="EMBL" id="MDH6058423.1"/>
    </source>
</evidence>
<proteinExistence type="predicted"/>
<dbReference type="RefSeq" id="WP_280657548.1">
    <property type="nucleotide sequence ID" value="NZ_JANQDO010000102.1"/>
</dbReference>
<dbReference type="Pfam" id="PF13395">
    <property type="entry name" value="HNH_4"/>
    <property type="match status" value="1"/>
</dbReference>
<sequence>METMGKAGKALKQVLDYYNITQSKLARGLGVEVSIVFCWYYEKIDPTAENVAEIVTVLNNISKSAANDFIQGYLGDLIADKSIGFIQNLPLSDKVDVTLLAQIFNNTTNSYKYLYFLSLLDIVKRRNFDTLSPIIFQEIIVEMLANAWYSHKYFNLSFGRQDHIANKLDSLELQITEPILQFKDVDKKLLRTTINSQKIDDIVIFISRYVPYRLIRPFFNQETKGFKDYDVNPRIINLSKNHFDSKKPLYCFNAEEQKNCNAIILHPDWITYLEENYQIVRGWVFWEWLNYMQERNPNIPNVVNKLFMPQQRDSLVNQTKYWKTILENKNIECIYSKVKLDKNNISLDHYLPWSFVAHDQLWNLIPTTQSVNSSKSNNLPSQQYFPEFIKLQHLGLSISYKNIARNQWLKYTETFVSELKVSQSDDLLNLEILTNAYETILQPLISLATIHGFSANWVYS</sequence>
<accession>A0ABT6K7P9</accession>
<dbReference type="SUPFAM" id="SSF47413">
    <property type="entry name" value="lambda repressor-like DNA-binding domains"/>
    <property type="match status" value="1"/>
</dbReference>
<organism evidence="2 3">
    <name type="scientific">Umezakia ovalisporum FSS-43</name>
    <dbReference type="NCBI Taxonomy" id="2740520"/>
    <lineage>
        <taxon>Bacteria</taxon>
        <taxon>Bacillati</taxon>
        <taxon>Cyanobacteriota</taxon>
        <taxon>Cyanophyceae</taxon>
        <taxon>Nostocales</taxon>
        <taxon>Nodulariaceae</taxon>
        <taxon>Umezakia</taxon>
    </lineage>
</organism>
<dbReference type="InterPro" id="IPR003615">
    <property type="entry name" value="HNH_nuc"/>
</dbReference>
<gene>
    <name evidence="2" type="ORF">NWP19_16990</name>
</gene>